<evidence type="ECO:0000256" key="7">
    <source>
        <dbReference type="SAM" id="Phobius"/>
    </source>
</evidence>
<dbReference type="InterPro" id="IPR036259">
    <property type="entry name" value="MFS_trans_sf"/>
</dbReference>
<dbReference type="RefSeq" id="WP_310018635.1">
    <property type="nucleotide sequence ID" value="NZ_JAVDUM010000004.1"/>
</dbReference>
<organism evidence="9 10">
    <name type="scientific">Microbacterium resistens</name>
    <dbReference type="NCBI Taxonomy" id="156977"/>
    <lineage>
        <taxon>Bacteria</taxon>
        <taxon>Bacillati</taxon>
        <taxon>Actinomycetota</taxon>
        <taxon>Actinomycetes</taxon>
        <taxon>Micrococcales</taxon>
        <taxon>Microbacteriaceae</taxon>
        <taxon>Microbacterium</taxon>
    </lineage>
</organism>
<dbReference type="PROSITE" id="PS50850">
    <property type="entry name" value="MFS"/>
    <property type="match status" value="1"/>
</dbReference>
<feature type="transmembrane region" description="Helical" evidence="7">
    <location>
        <begin position="342"/>
        <end position="360"/>
    </location>
</feature>
<dbReference type="InterPro" id="IPR020846">
    <property type="entry name" value="MFS_dom"/>
</dbReference>
<dbReference type="Pfam" id="PF07690">
    <property type="entry name" value="MFS_1"/>
    <property type="match status" value="1"/>
</dbReference>
<feature type="transmembrane region" description="Helical" evidence="7">
    <location>
        <begin position="85"/>
        <end position="104"/>
    </location>
</feature>
<comment type="subcellular location">
    <subcellularLocation>
        <location evidence="1">Cell membrane</location>
        <topology evidence="1">Multi-pass membrane protein</topology>
    </subcellularLocation>
</comment>
<evidence type="ECO:0000256" key="4">
    <source>
        <dbReference type="ARBA" id="ARBA00022989"/>
    </source>
</evidence>
<feature type="domain" description="Major facilitator superfamily (MFS) profile" evidence="8">
    <location>
        <begin position="19"/>
        <end position="468"/>
    </location>
</feature>
<keyword evidence="3 7" id="KW-0812">Transmembrane</keyword>
<feature type="transmembrane region" description="Helical" evidence="7">
    <location>
        <begin position="407"/>
        <end position="430"/>
    </location>
</feature>
<evidence type="ECO:0000313" key="9">
    <source>
        <dbReference type="EMBL" id="MDR6866638.1"/>
    </source>
</evidence>
<evidence type="ECO:0000313" key="10">
    <source>
        <dbReference type="Proteomes" id="UP001259347"/>
    </source>
</evidence>
<reference evidence="9 10" key="1">
    <citation type="submission" date="2023-07" db="EMBL/GenBank/DDBJ databases">
        <title>Sorghum-associated microbial communities from plants grown in Nebraska, USA.</title>
        <authorList>
            <person name="Schachtman D."/>
        </authorList>
    </citation>
    <scope>NUCLEOTIDE SEQUENCE [LARGE SCALE GENOMIC DNA]</scope>
    <source>
        <strain evidence="9 10">2980</strain>
    </source>
</reference>
<evidence type="ECO:0000256" key="1">
    <source>
        <dbReference type="ARBA" id="ARBA00004651"/>
    </source>
</evidence>
<evidence type="ECO:0000256" key="6">
    <source>
        <dbReference type="SAM" id="MobiDB-lite"/>
    </source>
</evidence>
<keyword evidence="5 7" id="KW-0472">Membrane</keyword>
<feature type="transmembrane region" description="Helical" evidence="7">
    <location>
        <begin position="228"/>
        <end position="252"/>
    </location>
</feature>
<comment type="caution">
    <text evidence="9">The sequence shown here is derived from an EMBL/GenBank/DDBJ whole genome shotgun (WGS) entry which is preliminary data.</text>
</comment>
<feature type="transmembrane region" description="Helical" evidence="7">
    <location>
        <begin position="272"/>
        <end position="292"/>
    </location>
</feature>
<dbReference type="PANTHER" id="PTHR42718:SF9">
    <property type="entry name" value="MAJOR FACILITATOR SUPERFAMILY MULTIDRUG TRANSPORTER MFSC"/>
    <property type="match status" value="1"/>
</dbReference>
<feature type="transmembrane region" description="Helical" evidence="7">
    <location>
        <begin position="366"/>
        <end position="386"/>
    </location>
</feature>
<dbReference type="CDD" id="cd17504">
    <property type="entry name" value="MFS_MMR_MDR_like"/>
    <property type="match status" value="1"/>
</dbReference>
<keyword evidence="2" id="KW-0813">Transport</keyword>
<dbReference type="SUPFAM" id="SSF103473">
    <property type="entry name" value="MFS general substrate transporter"/>
    <property type="match status" value="2"/>
</dbReference>
<feature type="transmembrane region" description="Helical" evidence="7">
    <location>
        <begin position="142"/>
        <end position="164"/>
    </location>
</feature>
<feature type="transmembrane region" description="Helical" evidence="7">
    <location>
        <begin position="170"/>
        <end position="191"/>
    </location>
</feature>
<evidence type="ECO:0000256" key="5">
    <source>
        <dbReference type="ARBA" id="ARBA00023136"/>
    </source>
</evidence>
<evidence type="ECO:0000256" key="3">
    <source>
        <dbReference type="ARBA" id="ARBA00022692"/>
    </source>
</evidence>
<proteinExistence type="predicted"/>
<evidence type="ECO:0000256" key="2">
    <source>
        <dbReference type="ARBA" id="ARBA00022448"/>
    </source>
</evidence>
<protein>
    <submittedName>
        <fullName evidence="9">MFS family permease</fullName>
    </submittedName>
</protein>
<gene>
    <name evidence="9" type="ORF">J2Y69_001231</name>
</gene>
<dbReference type="Proteomes" id="UP001259347">
    <property type="component" value="Unassembled WGS sequence"/>
</dbReference>
<feature type="transmembrane region" description="Helical" evidence="7">
    <location>
        <begin position="304"/>
        <end position="330"/>
    </location>
</feature>
<keyword evidence="4 7" id="KW-1133">Transmembrane helix</keyword>
<dbReference type="PANTHER" id="PTHR42718">
    <property type="entry name" value="MAJOR FACILITATOR SUPERFAMILY MULTIDRUG TRANSPORTER MFSC"/>
    <property type="match status" value="1"/>
</dbReference>
<keyword evidence="10" id="KW-1185">Reference proteome</keyword>
<dbReference type="Gene3D" id="1.20.1250.20">
    <property type="entry name" value="MFS general substrate transporter like domains"/>
    <property type="match status" value="2"/>
</dbReference>
<accession>A0ABU1SAK3</accession>
<dbReference type="InterPro" id="IPR011701">
    <property type="entry name" value="MFS"/>
</dbReference>
<feature type="transmembrane region" description="Helical" evidence="7">
    <location>
        <begin position="20"/>
        <end position="40"/>
    </location>
</feature>
<feature type="transmembrane region" description="Helical" evidence="7">
    <location>
        <begin position="442"/>
        <end position="463"/>
    </location>
</feature>
<name>A0ABU1SAK3_9MICO</name>
<evidence type="ECO:0000259" key="8">
    <source>
        <dbReference type="PROSITE" id="PS50850"/>
    </source>
</evidence>
<feature type="transmembrane region" description="Helical" evidence="7">
    <location>
        <begin position="55"/>
        <end position="73"/>
    </location>
</feature>
<feature type="transmembrane region" description="Helical" evidence="7">
    <location>
        <begin position="110"/>
        <end position="130"/>
    </location>
</feature>
<dbReference type="EMBL" id="JAVDUM010000004">
    <property type="protein sequence ID" value="MDR6866638.1"/>
    <property type="molecule type" value="Genomic_DNA"/>
</dbReference>
<feature type="transmembrane region" description="Helical" evidence="7">
    <location>
        <begin position="203"/>
        <end position="222"/>
    </location>
</feature>
<feature type="region of interest" description="Disordered" evidence="6">
    <location>
        <begin position="468"/>
        <end position="488"/>
    </location>
</feature>
<sequence length="488" mass="50552">MGTEEERRRLSRPSPHRAIVAVLLATGLCASFLFTLVVPIQAKLPDLLGAAREDTAWVVTATLLASAVITPIAGRLGDMYGKRRIILWLLVITTVGSIVVALSSQILGVVLGRTLQGAMAGVIPLGIAVMRDVLPAHRVDGAIAMMSSTLGVGGALGLPVSALITEYADWHVLFWVTAAMSAAAFGLVLWIVPVSVLRDAGRFDLLGALGLSAGLIGILLAVSRGDQWGWLSPATLGCGIGGVVLLVLWAWYQLRVREPLLDLRVAARRPVLLTNLASIGMGFALFASNVVYPQLLEMPASSGVGFGLPLLIASLVVMPSGILMMLLSPAAGRIARAIGPKVLLLVGAASLIAAYAFTIVLHTEVWHILFANLLIGVGIGFGYASMPMLIMRSVPQNETGASNGLNALCRSLGTSTAAAVMGAVLAASSAQSGTGMPSADGFQLSFVLGIAAAAVAFVLAFLIPSAPRRSGTPRSPRTEGAVMHPVGS</sequence>